<dbReference type="AlphaFoldDB" id="A0A150JET2"/>
<dbReference type="EMBL" id="LNJE01000036">
    <property type="protein sequence ID" value="KYC55723.1"/>
    <property type="molecule type" value="Genomic_DNA"/>
</dbReference>
<accession>A0A150JET2</accession>
<accession>A0A150JER4</accession>
<sequence length="98" mass="11277">MDYPTIEKMREEITELKLSDTEQKIKLLNIDDKLAALKEDNQEIKERLDTFMSKMENGYIPKKVKETIYQSTGKWVIGFLLANIATILGLVMALLGKK</sequence>
<proteinExistence type="predicted"/>
<organism evidence="1">
    <name type="scientific">Candidatus Methanofastidiosum methylothiophilum</name>
    <dbReference type="NCBI Taxonomy" id="1705564"/>
    <lineage>
        <taxon>Archaea</taxon>
        <taxon>Methanobacteriati</taxon>
        <taxon>Methanobacteriota</taxon>
        <taxon>Stenosarchaea group</taxon>
        <taxon>Candidatus Methanofastidiosia</taxon>
        <taxon>Candidatus Methanofastidiosales</taxon>
        <taxon>Candidatus Methanofastidiosaceae</taxon>
        <taxon>Candidatus Methanofastidiosum</taxon>
    </lineage>
</organism>
<comment type="caution">
    <text evidence="1">The sequence shown here is derived from an EMBL/GenBank/DDBJ whole genome shotgun (WGS) entry which is preliminary data.</text>
</comment>
<name>A0A150JET2_9EURY</name>
<protein>
    <submittedName>
        <fullName evidence="1">Uncharacterized protein</fullName>
    </submittedName>
</protein>
<evidence type="ECO:0000313" key="1">
    <source>
        <dbReference type="EMBL" id="KYC55723.1"/>
    </source>
</evidence>
<reference evidence="1" key="1">
    <citation type="journal article" date="2016" name="ISME J.">
        <title>Chasing the elusive Euryarchaeota class WSA2: genomes reveal a uniquely fastidious methyl-reducing methanogen.</title>
        <authorList>
            <person name="Nobu M.K."/>
            <person name="Narihiro T."/>
            <person name="Kuroda K."/>
            <person name="Mei R."/>
            <person name="Liu W.T."/>
        </authorList>
    </citation>
    <scope>NUCLEOTIDE SEQUENCE [LARGE SCALE GENOMIC DNA]</scope>
    <source>
        <strain evidence="1">ADurb1213_Bin02801</strain>
    </source>
</reference>
<gene>
    <name evidence="1" type="ORF">APG09_01570</name>
</gene>